<feature type="domain" description="Carrier" evidence="5">
    <location>
        <begin position="174"/>
        <end position="249"/>
    </location>
</feature>
<keyword evidence="7" id="KW-1185">Reference proteome</keyword>
<evidence type="ECO:0000259" key="5">
    <source>
        <dbReference type="PROSITE" id="PS50075"/>
    </source>
</evidence>
<dbReference type="Gene3D" id="1.10.1200.10">
    <property type="entry name" value="ACP-like"/>
    <property type="match status" value="1"/>
</dbReference>
<evidence type="ECO:0000313" key="6">
    <source>
        <dbReference type="EMBL" id="MEY1661356.1"/>
    </source>
</evidence>
<evidence type="ECO:0000256" key="4">
    <source>
        <dbReference type="SAM" id="MobiDB-lite"/>
    </source>
</evidence>
<dbReference type="SMART" id="SM00823">
    <property type="entry name" value="PKS_PP"/>
    <property type="match status" value="1"/>
</dbReference>
<dbReference type="SUPFAM" id="SSF47336">
    <property type="entry name" value="ACP-like"/>
    <property type="match status" value="1"/>
</dbReference>
<dbReference type="InterPro" id="IPR001242">
    <property type="entry name" value="Condensation_dom"/>
</dbReference>
<dbReference type="InterPro" id="IPR009081">
    <property type="entry name" value="PP-bd_ACP"/>
</dbReference>
<sequence length="700" mass="76442">MQDHRATSTAADSLSDHEAEQWLLQQQQPQQLRPRAAIWLLDQLDTDALGAALTELAATEPALHARYRFSDDGELTKHWPTDAPPWSLAPLTCHGALATAVDRDTCDWDLATQPPLAIALLNSEDGLALRLQQHPVLAQPTPDQLFSALAQHYLAAAGQPLQARPVLLDTLPVSPQDQAEALILACFRRLLEQPTMGADDDFFDYGGHSLLATRIIGTLLAAHQLELRFNDFFEAPNAAALARRAQPAQRRPQQQALSSAPSQRVPMAWAQASLWRAQVAYQHGPVFNLPFALALPDGIDESVLEQAIADLVQRHSSLRTTYHGDALEGWQQVVPPDQLTHYRWFWSSADSIGLSLAQAAAHCFDLSAELPLRVRVLRDAASGAQQLSLLVHHLAVDEWSVNTLIQDLALAYQARSAGIAPPWPAPAAGFELFAAQQAAQPMDPAHLGYWTEQLQGARRGLTLPGMLPATSPSAAAAWLSRTLPSTLSAQLPRSARCYGSSLFGLVYTAIAATLHRLGQLPELVLGTSTAGRDDARFFDTVGYFTVMTAHRVRFAGNPSLAALLKQVTHTLNTSMQYADIPLEQVQQALGMGATDGLLFDVYVQIHADNALNGALTDAAGTRLRYRQIDADKTESMFGLQFEIMDDVLDDQRRLRLVVTYRVDRYPPTLVAQICDGVEAVLSALCDPQQAEQPLQHSTPA</sequence>
<keyword evidence="2" id="KW-0596">Phosphopantetheine</keyword>
<evidence type="ECO:0000256" key="2">
    <source>
        <dbReference type="ARBA" id="ARBA00022450"/>
    </source>
</evidence>
<dbReference type="Proteomes" id="UP001562065">
    <property type="component" value="Unassembled WGS sequence"/>
</dbReference>
<dbReference type="Gene3D" id="3.30.559.10">
    <property type="entry name" value="Chloramphenicol acetyltransferase-like domain"/>
    <property type="match status" value="2"/>
</dbReference>
<dbReference type="RefSeq" id="WP_369454614.1">
    <property type="nucleotide sequence ID" value="NZ_JBGCUO010000001.1"/>
</dbReference>
<evidence type="ECO:0000256" key="3">
    <source>
        <dbReference type="ARBA" id="ARBA00022553"/>
    </source>
</evidence>
<dbReference type="InterPro" id="IPR036736">
    <property type="entry name" value="ACP-like_sf"/>
</dbReference>
<dbReference type="Pfam" id="PF00550">
    <property type="entry name" value="PP-binding"/>
    <property type="match status" value="1"/>
</dbReference>
<dbReference type="PANTHER" id="PTHR45527:SF1">
    <property type="entry name" value="FATTY ACID SYNTHASE"/>
    <property type="match status" value="1"/>
</dbReference>
<dbReference type="PROSITE" id="PS00012">
    <property type="entry name" value="PHOSPHOPANTETHEINE"/>
    <property type="match status" value="1"/>
</dbReference>
<dbReference type="PROSITE" id="PS50075">
    <property type="entry name" value="CARRIER"/>
    <property type="match status" value="1"/>
</dbReference>
<comment type="cofactor">
    <cofactor evidence="1">
        <name>pantetheine 4'-phosphate</name>
        <dbReference type="ChEBI" id="CHEBI:47942"/>
    </cofactor>
</comment>
<evidence type="ECO:0000256" key="1">
    <source>
        <dbReference type="ARBA" id="ARBA00001957"/>
    </source>
</evidence>
<dbReference type="EMBL" id="JBGCUO010000001">
    <property type="protein sequence ID" value="MEY1661356.1"/>
    <property type="molecule type" value="Genomic_DNA"/>
</dbReference>
<dbReference type="PANTHER" id="PTHR45527">
    <property type="entry name" value="NONRIBOSOMAL PEPTIDE SYNTHETASE"/>
    <property type="match status" value="1"/>
</dbReference>
<comment type="caution">
    <text evidence="6">The sequence shown here is derived from an EMBL/GenBank/DDBJ whole genome shotgun (WGS) entry which is preliminary data.</text>
</comment>
<organism evidence="6 7">
    <name type="scientific">Isoalcanivorax beigongshangi</name>
    <dbReference type="NCBI Taxonomy" id="3238810"/>
    <lineage>
        <taxon>Bacteria</taxon>
        <taxon>Pseudomonadati</taxon>
        <taxon>Pseudomonadota</taxon>
        <taxon>Gammaproteobacteria</taxon>
        <taxon>Oceanospirillales</taxon>
        <taxon>Alcanivoracaceae</taxon>
        <taxon>Isoalcanivorax</taxon>
    </lineage>
</organism>
<dbReference type="InterPro" id="IPR006162">
    <property type="entry name" value="Ppantetheine_attach_site"/>
</dbReference>
<protein>
    <submittedName>
        <fullName evidence="6">Condensation domain-containing protein</fullName>
    </submittedName>
</protein>
<dbReference type="Gene3D" id="3.30.559.30">
    <property type="entry name" value="Nonribosomal peptide synthetase, condensation domain"/>
    <property type="match status" value="1"/>
</dbReference>
<proteinExistence type="predicted"/>
<keyword evidence="3" id="KW-0597">Phosphoprotein</keyword>
<dbReference type="InterPro" id="IPR023213">
    <property type="entry name" value="CAT-like_dom_sf"/>
</dbReference>
<accession>A0ABV4AEU0</accession>
<evidence type="ECO:0000313" key="7">
    <source>
        <dbReference type="Proteomes" id="UP001562065"/>
    </source>
</evidence>
<dbReference type="SUPFAM" id="SSF52777">
    <property type="entry name" value="CoA-dependent acyltransferases"/>
    <property type="match status" value="3"/>
</dbReference>
<gene>
    <name evidence="6" type="ORF">AB5I84_04250</name>
</gene>
<feature type="region of interest" description="Disordered" evidence="4">
    <location>
        <begin position="243"/>
        <end position="262"/>
    </location>
</feature>
<dbReference type="Pfam" id="PF00668">
    <property type="entry name" value="Condensation"/>
    <property type="match status" value="1"/>
</dbReference>
<name>A0ABV4AEU0_9GAMM</name>
<dbReference type="InterPro" id="IPR020806">
    <property type="entry name" value="PKS_PP-bd"/>
</dbReference>
<reference evidence="6 7" key="1">
    <citation type="submission" date="2024-07" db="EMBL/GenBank/DDBJ databases">
        <authorList>
            <person name="Ren Q."/>
        </authorList>
    </citation>
    <scope>NUCLEOTIDE SEQUENCE [LARGE SCALE GENOMIC DNA]</scope>
    <source>
        <strain evidence="6 7">REN37</strain>
    </source>
</reference>